<keyword evidence="5" id="KW-0548">Nucleotidyltransferase</keyword>
<keyword evidence="9" id="KW-0464">Manganese</keyword>
<accession>A0A6A4V787</accession>
<evidence type="ECO:0000256" key="7">
    <source>
        <dbReference type="ARBA" id="ARBA00022842"/>
    </source>
</evidence>
<dbReference type="GO" id="GO:0016779">
    <property type="term" value="F:nucleotidyltransferase activity"/>
    <property type="evidence" value="ECO:0007669"/>
    <property type="project" value="UniProtKB-KW"/>
</dbReference>
<evidence type="ECO:0000259" key="10">
    <source>
        <dbReference type="Pfam" id="PF20266"/>
    </source>
</evidence>
<dbReference type="GO" id="GO:0005525">
    <property type="term" value="F:GTP binding"/>
    <property type="evidence" value="ECO:0007669"/>
    <property type="project" value="UniProtKB-KW"/>
</dbReference>
<keyword evidence="8" id="KW-0342">GTP-binding</keyword>
<dbReference type="OrthoDB" id="7249367at2759"/>
<proteinExistence type="inferred from homology"/>
<gene>
    <name evidence="11" type="ORF">FJT64_012203</name>
</gene>
<dbReference type="PANTHER" id="PTHR10656:SF42">
    <property type="entry name" value="CYCLIC GMP-AMP SYNTHASE-LIKE PROTEIN-RELATED"/>
    <property type="match status" value="1"/>
</dbReference>
<evidence type="ECO:0000313" key="12">
    <source>
        <dbReference type="Proteomes" id="UP000440578"/>
    </source>
</evidence>
<evidence type="ECO:0000256" key="1">
    <source>
        <dbReference type="ARBA" id="ARBA00001936"/>
    </source>
</evidence>
<dbReference type="AlphaFoldDB" id="A0A6A4V787"/>
<evidence type="ECO:0000313" key="11">
    <source>
        <dbReference type="EMBL" id="KAF0289555.1"/>
    </source>
</evidence>
<dbReference type="EMBL" id="VIIS01002025">
    <property type="protein sequence ID" value="KAF0289555.1"/>
    <property type="molecule type" value="Genomic_DNA"/>
</dbReference>
<keyword evidence="12" id="KW-1185">Reference proteome</keyword>
<organism evidence="11 12">
    <name type="scientific">Amphibalanus amphitrite</name>
    <name type="common">Striped barnacle</name>
    <name type="synonym">Balanus amphitrite</name>
    <dbReference type="NCBI Taxonomy" id="1232801"/>
    <lineage>
        <taxon>Eukaryota</taxon>
        <taxon>Metazoa</taxon>
        <taxon>Ecdysozoa</taxon>
        <taxon>Arthropoda</taxon>
        <taxon>Crustacea</taxon>
        <taxon>Multicrustacea</taxon>
        <taxon>Cirripedia</taxon>
        <taxon>Thoracica</taxon>
        <taxon>Thoracicalcarea</taxon>
        <taxon>Balanomorpha</taxon>
        <taxon>Balanoidea</taxon>
        <taxon>Balanidae</taxon>
        <taxon>Amphibalaninae</taxon>
        <taxon>Amphibalanus</taxon>
    </lineage>
</organism>
<comment type="cofactor">
    <cofactor evidence="2">
        <name>Mg(2+)</name>
        <dbReference type="ChEBI" id="CHEBI:18420"/>
    </cofactor>
</comment>
<comment type="similarity">
    <text evidence="3">Belongs to the mab-21 family.</text>
</comment>
<reference evidence="11 12" key="1">
    <citation type="submission" date="2019-07" db="EMBL/GenBank/DDBJ databases">
        <title>Draft genome assembly of a fouling barnacle, Amphibalanus amphitrite (Darwin, 1854): The first reference genome for Thecostraca.</title>
        <authorList>
            <person name="Kim W."/>
        </authorList>
    </citation>
    <scope>NUCLEOTIDE SEQUENCE [LARGE SCALE GENOMIC DNA]</scope>
    <source>
        <strain evidence="11">SNU_AA5</strain>
        <tissue evidence="11">Soma without cirri and trophi</tissue>
    </source>
</reference>
<keyword evidence="7" id="KW-0460">Magnesium</keyword>
<protein>
    <recommendedName>
        <fullName evidence="10">Mab-21-like HhH/H2TH-like domain-containing protein</fullName>
    </recommendedName>
</protein>
<comment type="caution">
    <text evidence="11">The sequence shown here is derived from an EMBL/GenBank/DDBJ whole genome shotgun (WGS) entry which is preliminary data.</text>
</comment>
<dbReference type="InterPro" id="IPR024810">
    <property type="entry name" value="MAB21L/cGLR"/>
</dbReference>
<dbReference type="Proteomes" id="UP000440578">
    <property type="component" value="Unassembled WGS sequence"/>
</dbReference>
<keyword evidence="8" id="KW-0547">Nucleotide-binding</keyword>
<dbReference type="GO" id="GO:0046872">
    <property type="term" value="F:metal ion binding"/>
    <property type="evidence" value="ECO:0007669"/>
    <property type="project" value="UniProtKB-KW"/>
</dbReference>
<evidence type="ECO:0000256" key="9">
    <source>
        <dbReference type="ARBA" id="ARBA00023211"/>
    </source>
</evidence>
<dbReference type="PANTHER" id="PTHR10656">
    <property type="entry name" value="CELL FATE DETERMINING PROTEIN MAB21-RELATED"/>
    <property type="match status" value="1"/>
</dbReference>
<evidence type="ECO:0000256" key="3">
    <source>
        <dbReference type="ARBA" id="ARBA00008307"/>
    </source>
</evidence>
<dbReference type="Pfam" id="PF20266">
    <property type="entry name" value="Mab-21_C"/>
    <property type="match status" value="1"/>
</dbReference>
<evidence type="ECO:0000256" key="5">
    <source>
        <dbReference type="ARBA" id="ARBA00022695"/>
    </source>
</evidence>
<dbReference type="InterPro" id="IPR046906">
    <property type="entry name" value="Mab-21_HhH/H2TH-like"/>
</dbReference>
<evidence type="ECO:0000256" key="6">
    <source>
        <dbReference type="ARBA" id="ARBA00022723"/>
    </source>
</evidence>
<dbReference type="SMART" id="SM01265">
    <property type="entry name" value="Mab-21"/>
    <property type="match status" value="1"/>
</dbReference>
<keyword evidence="4" id="KW-0808">Transferase</keyword>
<keyword evidence="6" id="KW-0479">Metal-binding</keyword>
<evidence type="ECO:0000256" key="8">
    <source>
        <dbReference type="ARBA" id="ARBA00023134"/>
    </source>
</evidence>
<evidence type="ECO:0000256" key="4">
    <source>
        <dbReference type="ARBA" id="ARBA00022679"/>
    </source>
</evidence>
<comment type="cofactor">
    <cofactor evidence="1">
        <name>Mn(2+)</name>
        <dbReference type="ChEBI" id="CHEBI:29035"/>
    </cofactor>
</comment>
<sequence length="464" mass="51434">MCETARAWLAGRPDPAALLPPDALVAAALQLPYITVNRGHEPAIATLDDTVERVACLLLGGRRPPVPLRPVEPPGGCVCQRLPALAVRRVLLSGSSRECSQVLLIDGETKSDLDVMFELAGADVCWPGEAEVPPEPGSTRLWVRRTEQEGFVLLEFEQHAECRHRERRLFSAAVARDLLRAHPALFGGREPGRAGPASTTAVRPYLPYPCDLLVCLPLRRWPSEEYGARRRPADWPPPGLVRALCATPALLVPVGCTPQEEHQWRLSFSRHEYAVYRALTDRQRDCFELKSYYLKTALLWLAERRPPGDWEDVYGSMLAVLTLVAEAAGQRRLSCYFNAEMNVLTGRTEAELTELAESAASLAGRLTSCLAALTASCLQRFTVEQLLERLLPPAPAPPLDVSRELAEGCRAPMVEPDHGADILLLCWLDRAENVEPGDPINFRRRGLCLPGLRDRWLVGEMEEE</sequence>
<evidence type="ECO:0000256" key="2">
    <source>
        <dbReference type="ARBA" id="ARBA00001946"/>
    </source>
</evidence>
<feature type="domain" description="Mab-21-like HhH/H2TH-like" evidence="10">
    <location>
        <begin position="282"/>
        <end position="358"/>
    </location>
</feature>
<name>A0A6A4V787_AMPAM</name>
<dbReference type="Gene3D" id="1.10.1410.40">
    <property type="match status" value="1"/>
</dbReference>